<evidence type="ECO:0000259" key="2">
    <source>
        <dbReference type="Pfam" id="PF00296"/>
    </source>
</evidence>
<dbReference type="GO" id="GO:0016705">
    <property type="term" value="F:oxidoreductase activity, acting on paired donors, with incorporation or reduction of molecular oxygen"/>
    <property type="evidence" value="ECO:0007669"/>
    <property type="project" value="InterPro"/>
</dbReference>
<dbReference type="CDD" id="cd01097">
    <property type="entry name" value="Tetrahydromethanopterin_reductase"/>
    <property type="match status" value="1"/>
</dbReference>
<accession>A0A1Q8CLV0</accession>
<proteinExistence type="predicted"/>
<gene>
    <name evidence="3" type="ORF">BU204_22510</name>
</gene>
<dbReference type="EMBL" id="MSIE01000043">
    <property type="protein sequence ID" value="OLF15320.1"/>
    <property type="molecule type" value="Genomic_DNA"/>
</dbReference>
<dbReference type="InterPro" id="IPR011251">
    <property type="entry name" value="Luciferase-like_dom"/>
</dbReference>
<dbReference type="STRING" id="1912961.BU204_22510"/>
<dbReference type="Proteomes" id="UP000185596">
    <property type="component" value="Unassembled WGS sequence"/>
</dbReference>
<dbReference type="PANTHER" id="PTHR43244:SF1">
    <property type="entry name" value="5,10-METHYLENETETRAHYDROMETHANOPTERIN REDUCTASE"/>
    <property type="match status" value="1"/>
</dbReference>
<reference evidence="3 4" key="1">
    <citation type="submission" date="2016-12" db="EMBL/GenBank/DDBJ databases">
        <title>The draft genome sequence of Actinophytocola sp. 11-183.</title>
        <authorList>
            <person name="Wang W."/>
            <person name="Yuan L."/>
        </authorList>
    </citation>
    <scope>NUCLEOTIDE SEQUENCE [LARGE SCALE GENOMIC DNA]</scope>
    <source>
        <strain evidence="3 4">11-183</strain>
    </source>
</reference>
<dbReference type="Pfam" id="PF00296">
    <property type="entry name" value="Bac_luciferase"/>
    <property type="match status" value="1"/>
</dbReference>
<feature type="domain" description="Luciferase-like" evidence="2">
    <location>
        <begin position="10"/>
        <end position="299"/>
    </location>
</feature>
<protein>
    <recommendedName>
        <fullName evidence="2">Luciferase-like domain-containing protein</fullName>
    </recommendedName>
</protein>
<dbReference type="InterPro" id="IPR036661">
    <property type="entry name" value="Luciferase-like_sf"/>
</dbReference>
<dbReference type="InterPro" id="IPR050564">
    <property type="entry name" value="F420-G6PD/mer"/>
</dbReference>
<dbReference type="SUPFAM" id="SSF51679">
    <property type="entry name" value="Bacterial luciferase-like"/>
    <property type="match status" value="1"/>
</dbReference>
<dbReference type="PANTHER" id="PTHR43244">
    <property type="match status" value="1"/>
</dbReference>
<organism evidence="3 4">
    <name type="scientific">Actinophytocola xanthii</name>
    <dbReference type="NCBI Taxonomy" id="1912961"/>
    <lineage>
        <taxon>Bacteria</taxon>
        <taxon>Bacillati</taxon>
        <taxon>Actinomycetota</taxon>
        <taxon>Actinomycetes</taxon>
        <taxon>Pseudonocardiales</taxon>
        <taxon>Pseudonocardiaceae</taxon>
    </lineage>
</organism>
<dbReference type="Gene3D" id="3.20.20.30">
    <property type="entry name" value="Luciferase-like domain"/>
    <property type="match status" value="1"/>
</dbReference>
<dbReference type="AlphaFoldDB" id="A0A1Q8CLV0"/>
<evidence type="ECO:0000256" key="1">
    <source>
        <dbReference type="ARBA" id="ARBA00023002"/>
    </source>
</evidence>
<evidence type="ECO:0000313" key="4">
    <source>
        <dbReference type="Proteomes" id="UP000185596"/>
    </source>
</evidence>
<name>A0A1Q8CLV0_9PSEU</name>
<keyword evidence="1" id="KW-0560">Oxidoreductase</keyword>
<evidence type="ECO:0000313" key="3">
    <source>
        <dbReference type="EMBL" id="OLF15320.1"/>
    </source>
</evidence>
<keyword evidence="4" id="KW-1185">Reference proteome</keyword>
<sequence>MRIGVSVGPELPPPRLGQVAAWIEEIGVDELWLAEDCFFAGGVAAAAAALAATERATVGLGILPAVARNAAFTAMELAALAEMYPGRVVAGLGHGMADWMRQIGASPRSPLTALGEHLGAVRDLLAGRVVTVEGGYVRLDQVRLDHPPAVVPPVLAGVRGPKSLGVAGERADGVVLAWPAAPSYVRHARALVGEAWAAAGRSGSPVIVANSPISVDADPAVARARLRPKVATELAMPSSRAHLEPLGLGEEVSRLLEKCGSPEEFAQRLPDEWIDRLTIVGTSTECAARIDELREAGADAVVLALPAPLPDHQSALLIRAVLSLVR</sequence>
<comment type="caution">
    <text evidence="3">The sequence shown here is derived from an EMBL/GenBank/DDBJ whole genome shotgun (WGS) entry which is preliminary data.</text>
</comment>